<proteinExistence type="predicted"/>
<reference evidence="1 2" key="1">
    <citation type="journal article" date="2016" name="Nat. Commun.">
        <title>Thousands of microbial genomes shed light on interconnected biogeochemical processes in an aquifer system.</title>
        <authorList>
            <person name="Anantharaman K."/>
            <person name="Brown C.T."/>
            <person name="Hug L.A."/>
            <person name="Sharon I."/>
            <person name="Castelle C.J."/>
            <person name="Probst A.J."/>
            <person name="Thomas B.C."/>
            <person name="Singh A."/>
            <person name="Wilkins M.J."/>
            <person name="Karaoz U."/>
            <person name="Brodie E.L."/>
            <person name="Williams K.H."/>
            <person name="Hubbard S.S."/>
            <person name="Banfield J.F."/>
        </authorList>
    </citation>
    <scope>NUCLEOTIDE SEQUENCE [LARGE SCALE GENOMIC DNA]</scope>
</reference>
<evidence type="ECO:0000313" key="1">
    <source>
        <dbReference type="EMBL" id="OHA34948.1"/>
    </source>
</evidence>
<dbReference type="EMBL" id="MHSA01000004">
    <property type="protein sequence ID" value="OHA34948.1"/>
    <property type="molecule type" value="Genomic_DNA"/>
</dbReference>
<evidence type="ECO:0000313" key="2">
    <source>
        <dbReference type="Proteomes" id="UP000177797"/>
    </source>
</evidence>
<evidence type="ECO:0008006" key="3">
    <source>
        <dbReference type="Google" id="ProtNLM"/>
    </source>
</evidence>
<comment type="caution">
    <text evidence="1">The sequence shown here is derived from an EMBL/GenBank/DDBJ whole genome shotgun (WGS) entry which is preliminary data.</text>
</comment>
<name>A0A1G2NFT7_9BACT</name>
<organism evidence="1 2">
    <name type="scientific">Candidatus Taylorbacteria bacterium RIFCSPLOWO2_01_FULL_48_100</name>
    <dbReference type="NCBI Taxonomy" id="1802322"/>
    <lineage>
        <taxon>Bacteria</taxon>
        <taxon>Candidatus Tayloriibacteriota</taxon>
    </lineage>
</organism>
<dbReference type="Proteomes" id="UP000177797">
    <property type="component" value="Unassembled WGS sequence"/>
</dbReference>
<protein>
    <recommendedName>
        <fullName evidence="3">HTH cro/C1-type domain-containing protein</fullName>
    </recommendedName>
</protein>
<dbReference type="AlphaFoldDB" id="A0A1G2NFT7"/>
<sequence>MTISDLAKLLLEKQRWTQQRLSKECGTSRQNVQRSISGKPRKKKGFYIGVLSAAFRYGLEAEAIHVITGSTKVLQSIVRAVIMYPDITQEELAEIREAEKITHMDSLPSEVIRSIVAANREKKTGK</sequence>
<accession>A0A1G2NFT7</accession>
<gene>
    <name evidence="1" type="ORF">A2938_02285</name>
</gene>